<dbReference type="EMBL" id="JBJKFK010000457">
    <property type="protein sequence ID" value="KAL3316950.1"/>
    <property type="molecule type" value="Genomic_DNA"/>
</dbReference>
<evidence type="ECO:0000313" key="1">
    <source>
        <dbReference type="EMBL" id="KAL3316950.1"/>
    </source>
</evidence>
<gene>
    <name evidence="1" type="ORF">Ciccas_004397</name>
</gene>
<evidence type="ECO:0000313" key="2">
    <source>
        <dbReference type="Proteomes" id="UP001626550"/>
    </source>
</evidence>
<organism evidence="1 2">
    <name type="scientific">Cichlidogyrus casuarinus</name>
    <dbReference type="NCBI Taxonomy" id="1844966"/>
    <lineage>
        <taxon>Eukaryota</taxon>
        <taxon>Metazoa</taxon>
        <taxon>Spiralia</taxon>
        <taxon>Lophotrochozoa</taxon>
        <taxon>Platyhelminthes</taxon>
        <taxon>Monogenea</taxon>
        <taxon>Monopisthocotylea</taxon>
        <taxon>Dactylogyridea</taxon>
        <taxon>Ancyrocephalidae</taxon>
        <taxon>Cichlidogyrus</taxon>
    </lineage>
</organism>
<accession>A0ABD2QBL6</accession>
<sequence length="95" mass="10966">MLFKVAMTIGKPSDMMNALFAVCKQHEIDKKDLKRQLYVSQNKHLMKPNTRKAQHDSNQKRVINRITDPNVSVLNPQFKKRKIAKGLMPSDSDDD</sequence>
<keyword evidence="2" id="KW-1185">Reference proteome</keyword>
<reference evidence="1 2" key="1">
    <citation type="submission" date="2024-11" db="EMBL/GenBank/DDBJ databases">
        <title>Adaptive evolution of stress response genes in parasites aligns with host niche diversity.</title>
        <authorList>
            <person name="Hahn C."/>
            <person name="Resl P."/>
        </authorList>
    </citation>
    <scope>NUCLEOTIDE SEQUENCE [LARGE SCALE GENOMIC DNA]</scope>
    <source>
        <strain evidence="1">EGGRZ-B1_66</strain>
        <tissue evidence="1">Body</tissue>
    </source>
</reference>
<dbReference type="AlphaFoldDB" id="A0ABD2QBL6"/>
<protein>
    <submittedName>
        <fullName evidence="1">Uncharacterized protein</fullName>
    </submittedName>
</protein>
<comment type="caution">
    <text evidence="1">The sequence shown here is derived from an EMBL/GenBank/DDBJ whole genome shotgun (WGS) entry which is preliminary data.</text>
</comment>
<dbReference type="Proteomes" id="UP001626550">
    <property type="component" value="Unassembled WGS sequence"/>
</dbReference>
<name>A0ABD2QBL6_9PLAT</name>
<proteinExistence type="predicted"/>